<dbReference type="AlphaFoldDB" id="A0A5B7FPA8"/>
<protein>
    <submittedName>
        <fullName evidence="2">Uncharacterized protein</fullName>
    </submittedName>
</protein>
<reference evidence="2 3" key="1">
    <citation type="submission" date="2019-05" db="EMBL/GenBank/DDBJ databases">
        <title>Another draft genome of Portunus trituberculatus and its Hox gene families provides insights of decapod evolution.</title>
        <authorList>
            <person name="Jeong J.-H."/>
            <person name="Song I."/>
            <person name="Kim S."/>
            <person name="Choi T."/>
            <person name="Kim D."/>
            <person name="Ryu S."/>
            <person name="Kim W."/>
        </authorList>
    </citation>
    <scope>NUCLEOTIDE SEQUENCE [LARGE SCALE GENOMIC DNA]</scope>
    <source>
        <tissue evidence="2">Muscle</tissue>
    </source>
</reference>
<accession>A0A5B7FPA8</accession>
<comment type="caution">
    <text evidence="2">The sequence shown here is derived from an EMBL/GenBank/DDBJ whole genome shotgun (WGS) entry which is preliminary data.</text>
</comment>
<evidence type="ECO:0000256" key="1">
    <source>
        <dbReference type="SAM" id="MobiDB-lite"/>
    </source>
</evidence>
<dbReference type="Proteomes" id="UP000324222">
    <property type="component" value="Unassembled WGS sequence"/>
</dbReference>
<feature type="region of interest" description="Disordered" evidence="1">
    <location>
        <begin position="130"/>
        <end position="205"/>
    </location>
</feature>
<feature type="compositionally biased region" description="Polar residues" evidence="1">
    <location>
        <begin position="130"/>
        <end position="145"/>
    </location>
</feature>
<organism evidence="2 3">
    <name type="scientific">Portunus trituberculatus</name>
    <name type="common">Swimming crab</name>
    <name type="synonym">Neptunus trituberculatus</name>
    <dbReference type="NCBI Taxonomy" id="210409"/>
    <lineage>
        <taxon>Eukaryota</taxon>
        <taxon>Metazoa</taxon>
        <taxon>Ecdysozoa</taxon>
        <taxon>Arthropoda</taxon>
        <taxon>Crustacea</taxon>
        <taxon>Multicrustacea</taxon>
        <taxon>Malacostraca</taxon>
        <taxon>Eumalacostraca</taxon>
        <taxon>Eucarida</taxon>
        <taxon>Decapoda</taxon>
        <taxon>Pleocyemata</taxon>
        <taxon>Brachyura</taxon>
        <taxon>Eubrachyura</taxon>
        <taxon>Portunoidea</taxon>
        <taxon>Portunidae</taxon>
        <taxon>Portuninae</taxon>
        <taxon>Portunus</taxon>
    </lineage>
</organism>
<evidence type="ECO:0000313" key="2">
    <source>
        <dbReference type="EMBL" id="MPC48332.1"/>
    </source>
</evidence>
<keyword evidence="3" id="KW-1185">Reference proteome</keyword>
<gene>
    <name evidence="2" type="ORF">E2C01_042101</name>
</gene>
<sequence>MRLHLSCSIKSSWLNGLIPEEPSPLRAPRGAGTRLPGPMSRPGSVLVRTHLPPVPLTILSVYHPTPAKGKCAGCALRREETSSEAKTKRNFITGDTLSGVFRSFTLRLQHSARLPSASVKTLSSETDAMQAKATSSVSTTLNPTNIHGRDSRLCHPIKVNSSTCRSGASTSVPPRSVPRLASSRLAQGKKVAGRRDQQKESINEI</sequence>
<dbReference type="EMBL" id="VSRR010008228">
    <property type="protein sequence ID" value="MPC48332.1"/>
    <property type="molecule type" value="Genomic_DNA"/>
</dbReference>
<feature type="region of interest" description="Disordered" evidence="1">
    <location>
        <begin position="20"/>
        <end position="41"/>
    </location>
</feature>
<feature type="compositionally biased region" description="Basic and acidic residues" evidence="1">
    <location>
        <begin position="193"/>
        <end position="205"/>
    </location>
</feature>
<feature type="compositionally biased region" description="Polar residues" evidence="1">
    <location>
        <begin position="159"/>
        <end position="173"/>
    </location>
</feature>
<evidence type="ECO:0000313" key="3">
    <source>
        <dbReference type="Proteomes" id="UP000324222"/>
    </source>
</evidence>
<proteinExistence type="predicted"/>
<name>A0A5B7FPA8_PORTR</name>